<comment type="pathway">
    <text evidence="4">Amino-sugar metabolism; N-acetylneuraminate degradation; D-fructose 6-phosphate from N-acetylneuraminate: step 5/5.</text>
</comment>
<dbReference type="EMBL" id="QZEI01000008">
    <property type="protein sequence ID" value="RLV61086.1"/>
    <property type="molecule type" value="Genomic_DNA"/>
</dbReference>
<dbReference type="SUPFAM" id="SSF100950">
    <property type="entry name" value="NagB/RpiA/CoA transferase-like"/>
    <property type="match status" value="1"/>
</dbReference>
<dbReference type="GO" id="GO:0006046">
    <property type="term" value="P:N-acetylglucosamine catabolic process"/>
    <property type="evidence" value="ECO:0007669"/>
    <property type="project" value="UniProtKB-UniRule"/>
</dbReference>
<dbReference type="AlphaFoldDB" id="A0A3L8Q057"/>
<dbReference type="GO" id="GO:0005737">
    <property type="term" value="C:cytoplasm"/>
    <property type="evidence" value="ECO:0007669"/>
    <property type="project" value="TreeGrafter"/>
</dbReference>
<organism evidence="6 7">
    <name type="scientific">Parashewanella curva</name>
    <dbReference type="NCBI Taxonomy" id="2338552"/>
    <lineage>
        <taxon>Bacteria</taxon>
        <taxon>Pseudomonadati</taxon>
        <taxon>Pseudomonadota</taxon>
        <taxon>Gammaproteobacteria</taxon>
        <taxon>Alteromonadales</taxon>
        <taxon>Shewanellaceae</taxon>
        <taxon>Parashewanella</taxon>
    </lineage>
</organism>
<evidence type="ECO:0000256" key="3">
    <source>
        <dbReference type="ARBA" id="ARBA00023277"/>
    </source>
</evidence>
<keyword evidence="3 4" id="KW-0119">Carbohydrate metabolism</keyword>
<evidence type="ECO:0000256" key="4">
    <source>
        <dbReference type="HAMAP-Rule" id="MF_01241"/>
    </source>
</evidence>
<keyword evidence="2 4" id="KW-0378">Hydrolase</keyword>
<feature type="site" description="Part of the allosteric site" evidence="4">
    <location>
        <position position="154"/>
    </location>
</feature>
<dbReference type="GO" id="GO:0019262">
    <property type="term" value="P:N-acetylneuraminate catabolic process"/>
    <property type="evidence" value="ECO:0007669"/>
    <property type="project" value="UniProtKB-UniRule"/>
</dbReference>
<feature type="active site" description="Proton acceptor; for enolization step" evidence="4">
    <location>
        <position position="67"/>
    </location>
</feature>
<dbReference type="Gene3D" id="3.40.50.1360">
    <property type="match status" value="1"/>
</dbReference>
<dbReference type="InterPro" id="IPR006148">
    <property type="entry name" value="Glc/Gal-6P_isomerase"/>
</dbReference>
<comment type="subunit">
    <text evidence="4">Homohexamer.</text>
</comment>
<comment type="caution">
    <text evidence="4">Lacks conserved residue(s) required for the propagation of feature annotation.</text>
</comment>
<comment type="activity regulation">
    <text evidence="4">Allosterically activated by N-acetylglucosamine 6-phosphate (GlcNAc6P).</text>
</comment>
<feature type="site" description="Part of the allosteric site" evidence="4">
    <location>
        <position position="147"/>
    </location>
</feature>
<comment type="similarity">
    <text evidence="4">Belongs to the glucosamine/galactosamine-6-phosphate isomerase family. NagB subfamily.</text>
</comment>
<dbReference type="GO" id="GO:0042802">
    <property type="term" value="F:identical protein binding"/>
    <property type="evidence" value="ECO:0007669"/>
    <property type="project" value="TreeGrafter"/>
</dbReference>
<feature type="domain" description="Glucosamine/galactosamine-6-phosphate isomerase" evidence="5">
    <location>
        <begin position="12"/>
        <end position="226"/>
    </location>
</feature>
<dbReference type="EC" id="3.5.99.6" evidence="4"/>
<dbReference type="NCBIfam" id="TIGR00502">
    <property type="entry name" value="nagB"/>
    <property type="match status" value="1"/>
</dbReference>
<dbReference type="Proteomes" id="UP000281474">
    <property type="component" value="Unassembled WGS sequence"/>
</dbReference>
<dbReference type="FunFam" id="3.40.50.1360:FF:000003">
    <property type="entry name" value="Glucosamine-6-phosphate deaminase"/>
    <property type="match status" value="1"/>
</dbReference>
<evidence type="ECO:0000256" key="1">
    <source>
        <dbReference type="ARBA" id="ARBA00000644"/>
    </source>
</evidence>
<dbReference type="CDD" id="cd01399">
    <property type="entry name" value="GlcN6P_deaminase"/>
    <property type="match status" value="1"/>
</dbReference>
<dbReference type="PANTHER" id="PTHR11280:SF5">
    <property type="entry name" value="GLUCOSAMINE-6-PHOSPHATE ISOMERASE"/>
    <property type="match status" value="1"/>
</dbReference>
<reference evidence="6 7" key="1">
    <citation type="submission" date="2018-09" db="EMBL/GenBank/DDBJ databases">
        <title>Phylogeny of the Shewanellaceae, and recommendation for two new genera, Pseudoshewanella and Parashewanella.</title>
        <authorList>
            <person name="Wang G."/>
        </authorList>
    </citation>
    <scope>NUCLEOTIDE SEQUENCE [LARGE SCALE GENOMIC DNA]</scope>
    <source>
        <strain evidence="6 7">C51</strain>
    </source>
</reference>
<dbReference type="SMR" id="A0A3L8Q057"/>
<dbReference type="InterPro" id="IPR004547">
    <property type="entry name" value="Glucosamine6P_isomerase"/>
</dbReference>
<accession>A0A3L8Q057</accession>
<evidence type="ECO:0000313" key="7">
    <source>
        <dbReference type="Proteomes" id="UP000281474"/>
    </source>
</evidence>
<comment type="catalytic activity">
    <reaction evidence="1 4">
        <text>alpha-D-glucosamine 6-phosphate + H2O = beta-D-fructose 6-phosphate + NH4(+)</text>
        <dbReference type="Rhea" id="RHEA:12172"/>
        <dbReference type="ChEBI" id="CHEBI:15377"/>
        <dbReference type="ChEBI" id="CHEBI:28938"/>
        <dbReference type="ChEBI" id="CHEBI:57634"/>
        <dbReference type="ChEBI" id="CHEBI:75989"/>
        <dbReference type="EC" id="3.5.99.6"/>
    </reaction>
</comment>
<feature type="site" description="Part of the allosteric site" evidence="4">
    <location>
        <position position="156"/>
    </location>
</feature>
<evidence type="ECO:0000313" key="6">
    <source>
        <dbReference type="EMBL" id="RLV61086.1"/>
    </source>
</evidence>
<feature type="active site" description="Proton acceptor; for ring-opening step" evidence="4">
    <location>
        <position position="139"/>
    </location>
</feature>
<sequence length="259" mass="28531">MEVIIFENESLVAKRAASMLADLLSIKPSAVLGLATGSTPIKTYQELIKKFNNGEVSFKDVSTFNLDEYVGLKSDNKQSYQYFMREQLFDFIDIQLDNTHFPICLNAKENQQVAENYEAIINAKMGIDLQLLGIGHNGHIGFNEPSSSLASRTRLKTLTRSTIEVNSRLFEAGETQPTMAMTMGIGTIMDANHILLIATGEGKAEAVRNAIEGAISASCPASILQMHPHVTVLLDKNSASLLQNTAYYQRVAEQVKELN</sequence>
<dbReference type="GO" id="GO:0004342">
    <property type="term" value="F:glucosamine-6-phosphate deaminase activity"/>
    <property type="evidence" value="ECO:0007669"/>
    <property type="project" value="UniProtKB-UniRule"/>
</dbReference>
<feature type="site" description="Part of the allosteric site" evidence="4">
    <location>
        <position position="157"/>
    </location>
</feature>
<dbReference type="OrthoDB" id="9791139at2"/>
<dbReference type="InterPro" id="IPR037171">
    <property type="entry name" value="NagB/RpiA_transferase-like"/>
</dbReference>
<dbReference type="Pfam" id="PF01182">
    <property type="entry name" value="Glucosamine_iso"/>
    <property type="match status" value="1"/>
</dbReference>
<comment type="function">
    <text evidence="4">Catalyzes the reversible isomerization-deamination of glucosamine 6-phosphate (GlcN6P) to form fructose 6-phosphate (Fru6P) and ammonium ion.</text>
</comment>
<feature type="active site" description="For ring-opening step" evidence="4">
    <location>
        <position position="137"/>
    </location>
</feature>
<dbReference type="GO" id="GO:0005975">
    <property type="term" value="P:carbohydrate metabolic process"/>
    <property type="evidence" value="ECO:0007669"/>
    <property type="project" value="InterPro"/>
</dbReference>
<dbReference type="RefSeq" id="WP_121837606.1">
    <property type="nucleotide sequence ID" value="NZ_ML014757.1"/>
</dbReference>
<feature type="active site" description="For ring-opening step" evidence="4">
    <location>
        <position position="144"/>
    </location>
</feature>
<evidence type="ECO:0000256" key="2">
    <source>
        <dbReference type="ARBA" id="ARBA00022801"/>
    </source>
</evidence>
<dbReference type="UniPathway" id="UPA00629">
    <property type="reaction ID" value="UER00684"/>
</dbReference>
<comment type="caution">
    <text evidence="6">The sequence shown here is derived from an EMBL/GenBank/DDBJ whole genome shotgun (WGS) entry which is preliminary data.</text>
</comment>
<dbReference type="GO" id="GO:0006043">
    <property type="term" value="P:glucosamine catabolic process"/>
    <property type="evidence" value="ECO:0007669"/>
    <property type="project" value="TreeGrafter"/>
</dbReference>
<gene>
    <name evidence="4 6" type="primary">nagB</name>
    <name evidence="6" type="ORF">D5018_03565</name>
</gene>
<dbReference type="PANTHER" id="PTHR11280">
    <property type="entry name" value="GLUCOSAMINE-6-PHOSPHATE ISOMERASE"/>
    <property type="match status" value="1"/>
</dbReference>
<protein>
    <recommendedName>
        <fullName evidence="4">Glucosamine-6-phosphate deaminase</fullName>
        <ecNumber evidence="4">3.5.99.6</ecNumber>
    </recommendedName>
    <alternativeName>
        <fullName evidence="4">GlcN6P deaminase</fullName>
        <shortName evidence="4">GNPDA</shortName>
    </alternativeName>
    <alternativeName>
        <fullName evidence="4">Glucosamine-6-phosphate isomerase</fullName>
    </alternativeName>
</protein>
<evidence type="ECO:0000259" key="5">
    <source>
        <dbReference type="Pfam" id="PF01182"/>
    </source>
</evidence>
<keyword evidence="4" id="KW-0021">Allosteric enzyme</keyword>
<name>A0A3L8Q057_9GAMM</name>
<proteinExistence type="inferred from homology"/>
<dbReference type="HAMAP" id="MF_01241">
    <property type="entry name" value="GlcN6P_deamin"/>
    <property type="match status" value="1"/>
</dbReference>
<keyword evidence="7" id="KW-1185">Reference proteome</keyword>